<dbReference type="PROSITE" id="PS50928">
    <property type="entry name" value="ABC_TM1"/>
    <property type="match status" value="1"/>
</dbReference>
<evidence type="ECO:0000256" key="1">
    <source>
        <dbReference type="ARBA" id="ARBA00004651"/>
    </source>
</evidence>
<name>A0A255GZE0_9ACTN</name>
<protein>
    <submittedName>
        <fullName evidence="9">ABC transporter permease</fullName>
    </submittedName>
</protein>
<evidence type="ECO:0000256" key="2">
    <source>
        <dbReference type="ARBA" id="ARBA00022448"/>
    </source>
</evidence>
<evidence type="ECO:0000256" key="6">
    <source>
        <dbReference type="ARBA" id="ARBA00023136"/>
    </source>
</evidence>
<organism evidence="9 10">
    <name type="scientific">Enemella dayhoffiae</name>
    <dbReference type="NCBI Taxonomy" id="2016507"/>
    <lineage>
        <taxon>Bacteria</taxon>
        <taxon>Bacillati</taxon>
        <taxon>Actinomycetota</taxon>
        <taxon>Actinomycetes</taxon>
        <taxon>Propionibacteriales</taxon>
        <taxon>Propionibacteriaceae</taxon>
        <taxon>Enemella</taxon>
    </lineage>
</organism>
<feature type="transmembrane region" description="Helical" evidence="7">
    <location>
        <begin position="300"/>
        <end position="320"/>
    </location>
</feature>
<keyword evidence="3" id="KW-1003">Cell membrane</keyword>
<dbReference type="GO" id="GO:0055085">
    <property type="term" value="P:transmembrane transport"/>
    <property type="evidence" value="ECO:0007669"/>
    <property type="project" value="InterPro"/>
</dbReference>
<dbReference type="Pfam" id="PF00528">
    <property type="entry name" value="BPD_transp_1"/>
    <property type="match status" value="1"/>
</dbReference>
<dbReference type="AlphaFoldDB" id="A0A255GZE0"/>
<keyword evidence="2 7" id="KW-0813">Transport</keyword>
<dbReference type="Proteomes" id="UP000216311">
    <property type="component" value="Unassembled WGS sequence"/>
</dbReference>
<accession>A0A255GZE0</accession>
<gene>
    <name evidence="9" type="ORF">CGZ93_12355</name>
</gene>
<evidence type="ECO:0000256" key="7">
    <source>
        <dbReference type="RuleBase" id="RU363032"/>
    </source>
</evidence>
<feature type="transmembrane region" description="Helical" evidence="7">
    <location>
        <begin position="192"/>
        <end position="209"/>
    </location>
</feature>
<evidence type="ECO:0000256" key="5">
    <source>
        <dbReference type="ARBA" id="ARBA00022989"/>
    </source>
</evidence>
<feature type="transmembrane region" description="Helical" evidence="7">
    <location>
        <begin position="62"/>
        <end position="83"/>
    </location>
</feature>
<dbReference type="PANTHER" id="PTHR43386">
    <property type="entry name" value="OLIGOPEPTIDE TRANSPORT SYSTEM PERMEASE PROTEIN APPC"/>
    <property type="match status" value="1"/>
</dbReference>
<dbReference type="InterPro" id="IPR035906">
    <property type="entry name" value="MetI-like_sf"/>
</dbReference>
<dbReference type="GO" id="GO:0005886">
    <property type="term" value="C:plasma membrane"/>
    <property type="evidence" value="ECO:0007669"/>
    <property type="project" value="UniProtKB-SubCell"/>
</dbReference>
<feature type="transmembrane region" description="Helical" evidence="7">
    <location>
        <begin position="131"/>
        <end position="159"/>
    </location>
</feature>
<evidence type="ECO:0000256" key="3">
    <source>
        <dbReference type="ARBA" id="ARBA00022475"/>
    </source>
</evidence>
<comment type="subcellular location">
    <subcellularLocation>
        <location evidence="1 7">Cell membrane</location>
        <topology evidence="1 7">Multi-pass membrane protein</topology>
    </subcellularLocation>
</comment>
<feature type="transmembrane region" description="Helical" evidence="7">
    <location>
        <begin position="166"/>
        <end position="186"/>
    </location>
</feature>
<keyword evidence="10" id="KW-1185">Reference proteome</keyword>
<comment type="caution">
    <text evidence="9">The sequence shown here is derived from an EMBL/GenBank/DDBJ whole genome shotgun (WGS) entry which is preliminary data.</text>
</comment>
<feature type="domain" description="ABC transmembrane type-1" evidence="8">
    <location>
        <begin position="127"/>
        <end position="317"/>
    </location>
</feature>
<proteinExistence type="inferred from homology"/>
<dbReference type="RefSeq" id="WP_094364450.1">
    <property type="nucleotide sequence ID" value="NZ_NMVQ01000023.1"/>
</dbReference>
<keyword evidence="4 7" id="KW-0812">Transmembrane</keyword>
<comment type="similarity">
    <text evidence="7">Belongs to the binding-protein-dependent transport system permease family.</text>
</comment>
<evidence type="ECO:0000313" key="10">
    <source>
        <dbReference type="Proteomes" id="UP000216311"/>
    </source>
</evidence>
<dbReference type="Gene3D" id="1.10.3720.10">
    <property type="entry name" value="MetI-like"/>
    <property type="match status" value="1"/>
</dbReference>
<reference evidence="9 10" key="1">
    <citation type="submission" date="2017-07" db="EMBL/GenBank/DDBJ databases">
        <title>Draft whole genome sequences of clinical Proprionibacteriaceae strains.</title>
        <authorList>
            <person name="Bernier A.-M."/>
            <person name="Bernard K."/>
            <person name="Domingo M.-C."/>
        </authorList>
    </citation>
    <scope>NUCLEOTIDE SEQUENCE [LARGE SCALE GENOMIC DNA]</scope>
    <source>
        <strain evidence="9 10">NML 130396</strain>
    </source>
</reference>
<sequence>MTDTPKQEHATAADELAALSTDVADRRPQALIDAMGPQTESQETGTSLWAGALQRLRRNPSAIIGGIIVVAFIAVALLAPLLAPYKPSTTEWANEITPSTLPDFSPEHPLGLDSFGSDFLTQLIYGARQSLIIGVVSTLLGLAGGALVGGLAGAFGGWVDTLVMRFVDILLSIPALLLAVSVAAVMGRRPEALMVAIAAAQVPVFARLLRASMLKQRGQDYVLASTSLGLRHRTVVMSHILPNSLGPVIVQATLMLATAIIEVAALSYLGLGAPDPTVAEWGRMLVKAQERLESDPHLTLLPGLCIAVTALGFTLLGEALREALDPKTRR</sequence>
<evidence type="ECO:0000256" key="4">
    <source>
        <dbReference type="ARBA" id="ARBA00022692"/>
    </source>
</evidence>
<dbReference type="InterPro" id="IPR050366">
    <property type="entry name" value="BP-dependent_transpt_permease"/>
</dbReference>
<dbReference type="EMBL" id="NMVQ01000023">
    <property type="protein sequence ID" value="OYO20990.1"/>
    <property type="molecule type" value="Genomic_DNA"/>
</dbReference>
<evidence type="ECO:0000259" key="8">
    <source>
        <dbReference type="PROSITE" id="PS50928"/>
    </source>
</evidence>
<dbReference type="Pfam" id="PF12911">
    <property type="entry name" value="OppC_N"/>
    <property type="match status" value="1"/>
</dbReference>
<dbReference type="SUPFAM" id="SSF161098">
    <property type="entry name" value="MetI-like"/>
    <property type="match status" value="1"/>
</dbReference>
<dbReference type="PANTHER" id="PTHR43386:SF1">
    <property type="entry name" value="D,D-DIPEPTIDE TRANSPORT SYSTEM PERMEASE PROTEIN DDPC-RELATED"/>
    <property type="match status" value="1"/>
</dbReference>
<dbReference type="InterPro" id="IPR025966">
    <property type="entry name" value="OppC_N"/>
</dbReference>
<keyword evidence="5 7" id="KW-1133">Transmembrane helix</keyword>
<keyword evidence="6 7" id="KW-0472">Membrane</keyword>
<evidence type="ECO:0000313" key="9">
    <source>
        <dbReference type="EMBL" id="OYO20990.1"/>
    </source>
</evidence>
<feature type="transmembrane region" description="Helical" evidence="7">
    <location>
        <begin position="248"/>
        <end position="271"/>
    </location>
</feature>
<dbReference type="CDD" id="cd06261">
    <property type="entry name" value="TM_PBP2"/>
    <property type="match status" value="1"/>
</dbReference>
<dbReference type="OrthoDB" id="8906042at2"/>
<dbReference type="InterPro" id="IPR000515">
    <property type="entry name" value="MetI-like"/>
</dbReference>